<evidence type="ECO:0000256" key="1">
    <source>
        <dbReference type="ARBA" id="ARBA00022450"/>
    </source>
</evidence>
<dbReference type="Proteomes" id="UP000675781">
    <property type="component" value="Unassembled WGS sequence"/>
</dbReference>
<dbReference type="SUPFAM" id="SSF52151">
    <property type="entry name" value="FabD/lysophospholipase-like"/>
    <property type="match status" value="2"/>
</dbReference>
<dbReference type="InterPro" id="IPR013968">
    <property type="entry name" value="PKS_KR"/>
</dbReference>
<dbReference type="InterPro" id="IPR036291">
    <property type="entry name" value="NAD(P)-bd_dom_sf"/>
</dbReference>
<dbReference type="PROSITE" id="PS50075">
    <property type="entry name" value="CARRIER"/>
    <property type="match status" value="2"/>
</dbReference>
<dbReference type="InterPro" id="IPR020806">
    <property type="entry name" value="PKS_PP-bd"/>
</dbReference>
<proteinExistence type="predicted"/>
<evidence type="ECO:0000256" key="8">
    <source>
        <dbReference type="SAM" id="MobiDB-lite"/>
    </source>
</evidence>
<dbReference type="Pfam" id="PF00698">
    <property type="entry name" value="Acyl_transf_1"/>
    <property type="match status" value="1"/>
</dbReference>
<dbReference type="InterPro" id="IPR032821">
    <property type="entry name" value="PKS_assoc"/>
</dbReference>
<dbReference type="InterPro" id="IPR014043">
    <property type="entry name" value="Acyl_transferase_dom"/>
</dbReference>
<accession>A0A941ELG2</accession>
<keyword evidence="6" id="KW-0511">Multifunctional enzyme</keyword>
<dbReference type="Pfam" id="PF08659">
    <property type="entry name" value="KR"/>
    <property type="match status" value="2"/>
</dbReference>
<evidence type="ECO:0000313" key="11">
    <source>
        <dbReference type="EMBL" id="MBR7833506.1"/>
    </source>
</evidence>
<dbReference type="GO" id="GO:0004312">
    <property type="term" value="F:fatty acid synthase activity"/>
    <property type="evidence" value="ECO:0007669"/>
    <property type="project" value="TreeGrafter"/>
</dbReference>
<dbReference type="PANTHER" id="PTHR43775">
    <property type="entry name" value="FATTY ACID SYNTHASE"/>
    <property type="match status" value="1"/>
</dbReference>
<feature type="domain" description="Ketosynthase family 3 (KS3)" evidence="10">
    <location>
        <begin position="11"/>
        <end position="432"/>
    </location>
</feature>
<feature type="domain" description="Carrier" evidence="9">
    <location>
        <begin position="1220"/>
        <end position="1295"/>
    </location>
</feature>
<sequence length="2933" mass="306873">MTENIPAEVSGSDIALVGMAGRFPGAADVAGLWTTVRAGRSGLTAFTDEELLAAGVPRDLVADPDYVKSGAVLEGIDRFDAEFFGISPKEAQIIDPQQRLFLEHAWHALEDAGCDPARFDGSIGVFAGSAWSSYLANNLAPAGTVRSMGEIAVALGNDKDTLALRAAHTLGLSGPAFGIQSFCSTSLVAVCVAASSLANFECDMALAGGVVVTVPHRVGYLYQQGGITSPDGECRAFDAAGSGAAMGSGVGVVALRRLADALADGDRVYAVLRGWAVNNDAGHKVGFTAPGVDGQAAVIAEAVAAAGLEPSDIDYIEAHGTGTRLGDAVELAALQRVFDGHRLRIGSVKSNVGHLDRAAGVTGLIKAALALHHGEIPPTRNFTDPNPQLTAGGAELSVVTERQPWPRGERPRRAGVSAFGIGGTNAHVVLEESPRTDRPAAPARPELLVWSARSAAAADEATEALAERLEQTEDDLADIAHTLRLGRAQFQHRRMAVADSPDAAAALLRAGDAYQGTDDGASRPVGFLFTGTDRIDPAVAAQLYADEPAFRAAFDACRESLAAQRADTLGNPLGELTGAVAAFAAGYALGRLVESWGVTPATVLGEGTGAYVAAVLSGSQSLDEAIGQVGRPPETTETRLTIPQTEQPYVYVEFGPALADGNESEESLRIPLLPSSGDAISTRTSILEAAGQLWLAGVALDWAAFQGDRTLRRVDLPLYPFQRSSYWIEAPTQQPEASVQTAKPTQAPVNQVQLLKQTWHVAPSGDTVVDPATCVLVPDIAGVADVLAQRLRENGRDVLTASDAEHLAATVAGLAGTRVTVVDLSPLDRSEPGSDAAAAVRTAGRNLAACAADGSKNADVVVVTRGGQAVADGEAAHSAQAAVATLPVVAGQEHLNVSARCVDLDARYDAARAALALVAELGDASPPALVAHRDGARLAPRYTPVEQRGAASPVRRGGGYLVTGGLGDVGLLVTEHLASGGAGRLVLTSRTGLSNEDPASPRAAAVARLRALGAEVHTPRIDVTDAAAMRELFARHRIDGVVHLAADATLDTFAPLGELDEANVARHFGAKHDGAGVLADVVEALPVGSRPEWCVLFSSTSAFFGGVTLGSYAAANAALGARVHGRQPEGTRWIAAAWDTWPGTVDRLDGPMGATMAARAMTREQALSAFDGVLAQPGAAVIVAVGPLEDRLAPPSAQPAPATRTETRFPRPDLPQPYSPPLTATERALAELWSTVLGVEPVGKHDNFFDLSGNSLLGLQMLALVKKRFGIAVPTVSLFERPTVRALATALDEQTPAPTPVPVPLPTQAPVAPVEVIPPVTPAAPVTPVAHLEPESTDLDPDFERHIAVVGMAGRFPGAGDVATFWRNLCEGVESITFFSPEELAAAGVDPATAADPAYVPARPVLEDIAGFDAGFFGISPRMAAITDPQQRLFLEVCWEALEQSGYCRPEHRGRVGVFGGCNLSTYLLGMAERSESDANLYELVMGNDKDALTTTVSYLFDLTGPSVAVQTFCSTSLVAVHTAVRSLRAGDCEMAIAGGVSVRVPDRVGHLFEAGGQDSPDGHVRTFDAQAQGSLFGDGATAVVLKPLGAALRDGDHIWSVIRGTAMNNDGALKVGYTAPSVAGQSRVVADALVDARVTAEEIGYVEAHGTGTVLGDPIEVAALTRAFGPTERRQYCPIGSVKTNIGHLDRAAGTAGLIKTSLVVKEGLIPATLHYTSPNPEIDFEHSPFYVNDRLASWGGERGVRRIAGLNSLGMGGTNVHVVVEQPPVRPAPAAADAGTRRRYQVLPVSARRAEAADEAVRRLAEHLEARSEQLRLADVAFTLQVGRKTFEHRRVAVADGIGSAVAVLSGDDAGLCARVEATEGRPVAFLFTGVGEQYPGMVGELYRREPVFRAKLDACLSRLADVLAGTDAADLLTGARTNGSGLAALLGREVAADGRTAALQRTEVAQPLMFAVDYALAGTLMEWGIEPTVMLGYSLGEYVAACLSGVLSLDDALALVSRRAQLIGRAEPGVMAAVPLSAEELRERYGLERLGLDIAAVNGPQAVVVAGERKAVDALVEHLREAGIPARELRTTHAFHSRMLAPLADELTGWIVRNVKLNPPTVPYVSNVTGRTATAELVCDPAYWARHMCETVRFADGAATLLAYDEECAVVEIGPGQSLGALLRTAGCPTHRWPLITATLPAEADPRADDAVLPDCLARLWLAGVEVDWATYHGRRPGPGTSAAQADAAPGRIPLPTYPFQRQRFWIDRKPQALPIGGAAGSASAASTAPEHVAQAGSLQAIDAIPLLPEEQWVHVPVWRQKTAAPSGPAPSSWLVFARDGVADAVLDRLREAVRPTGATVTMVRPGAAFEAASEGCVIRPGSIEDTTALIRYLRSGPGLDRVVHLWTVEDGGAAEDSQTPVLGLQTLVALARAAGEIGLESWSLDIVTSGSQRVLDDAEARPYAALVTGPALAIPCEYTSVTTRIIDVDRGAAGASLVAELLRPTATGTVALRGNRRWLRGFEAVEPAPDAELGNVLRERGVYLITGGLGGIGLAMAERLARDCRARLVLFGRQGLPDPARWAAIAAGEDEVSETVRARVARVLEVLEQGGEVEIVAGDVTNAADVRRAVDRARERFGALHGVLHAAGVPGTGLMQFQQPGGSEQVLAPKVAGTLALADALGLAEGASALDFLVLFSSITAVAGGGPGQVDYCAANAFLDAYAAERSALGERVLSVGWGEWTWNAWDGGLSGYDEGVQTFFREHRARFGIGFDQGWRTLLRSLATGEPHVVISTQDLTAILEVAGGFTVDAVAAAAAVPQGVTGRHPRPDLVTVFQEPDGAAEKTIAEAWCQALQLERVGAADNFFELGGTSLLSISLLGVLRRAFPDAELPSHIIHEAPTVAALARIAQGIAARAEQEAAAHDAAAQGELRRSGLRSAARRRRA</sequence>
<dbReference type="CDD" id="cd00833">
    <property type="entry name" value="PKS"/>
    <property type="match status" value="2"/>
</dbReference>
<keyword evidence="7" id="KW-0012">Acyltransferase</keyword>
<dbReference type="PANTHER" id="PTHR43775:SF51">
    <property type="entry name" value="INACTIVE PHENOLPHTHIOCEROL SYNTHESIS POLYKETIDE SYNTHASE TYPE I PKS1-RELATED"/>
    <property type="match status" value="1"/>
</dbReference>
<dbReference type="Pfam" id="PF00109">
    <property type="entry name" value="ketoacyl-synt"/>
    <property type="match status" value="2"/>
</dbReference>
<dbReference type="CDD" id="cd08953">
    <property type="entry name" value="KR_2_SDR_x"/>
    <property type="match status" value="1"/>
</dbReference>
<dbReference type="InterPro" id="IPR036736">
    <property type="entry name" value="ACP-like_sf"/>
</dbReference>
<evidence type="ECO:0000256" key="6">
    <source>
        <dbReference type="ARBA" id="ARBA00023268"/>
    </source>
</evidence>
<evidence type="ECO:0000313" key="12">
    <source>
        <dbReference type="Proteomes" id="UP000675781"/>
    </source>
</evidence>
<feature type="region of interest" description="Disordered" evidence="8">
    <location>
        <begin position="2911"/>
        <end position="2933"/>
    </location>
</feature>
<dbReference type="Pfam" id="PF02801">
    <property type="entry name" value="Ketoacyl-synt_C"/>
    <property type="match status" value="2"/>
</dbReference>
<dbReference type="GO" id="GO:0031177">
    <property type="term" value="F:phosphopantetheine binding"/>
    <property type="evidence" value="ECO:0007669"/>
    <property type="project" value="InterPro"/>
</dbReference>
<name>A0A941ELG2_9ACTN</name>
<dbReference type="Gene3D" id="3.40.366.10">
    <property type="entry name" value="Malonyl-Coenzyme A Acyl Carrier Protein, domain 2"/>
    <property type="match status" value="2"/>
</dbReference>
<dbReference type="CDD" id="cd05274">
    <property type="entry name" value="KR_FAS_SDR_x"/>
    <property type="match status" value="1"/>
</dbReference>
<dbReference type="InterPro" id="IPR001227">
    <property type="entry name" value="Ac_transferase_dom_sf"/>
</dbReference>
<dbReference type="SMART" id="SM00825">
    <property type="entry name" value="PKS_KS"/>
    <property type="match status" value="2"/>
</dbReference>
<dbReference type="InterPro" id="IPR016035">
    <property type="entry name" value="Acyl_Trfase/lysoPLipase"/>
</dbReference>
<evidence type="ECO:0000256" key="2">
    <source>
        <dbReference type="ARBA" id="ARBA00022553"/>
    </source>
</evidence>
<organism evidence="11 12">
    <name type="scientific">Actinospica durhamensis</name>
    <dbReference type="NCBI Taxonomy" id="1508375"/>
    <lineage>
        <taxon>Bacteria</taxon>
        <taxon>Bacillati</taxon>
        <taxon>Actinomycetota</taxon>
        <taxon>Actinomycetes</taxon>
        <taxon>Catenulisporales</taxon>
        <taxon>Actinospicaceae</taxon>
        <taxon>Actinospica</taxon>
    </lineage>
</organism>
<dbReference type="Gene3D" id="3.40.50.1820">
    <property type="entry name" value="alpha/beta hydrolase"/>
    <property type="match status" value="2"/>
</dbReference>
<dbReference type="InterPro" id="IPR050091">
    <property type="entry name" value="PKS_NRPS_Biosynth_Enz"/>
</dbReference>
<dbReference type="EMBL" id="JAGSOG010000032">
    <property type="protein sequence ID" value="MBR7833506.1"/>
    <property type="molecule type" value="Genomic_DNA"/>
</dbReference>
<dbReference type="InterPro" id="IPR009081">
    <property type="entry name" value="PP-bd_ACP"/>
</dbReference>
<dbReference type="InterPro" id="IPR014031">
    <property type="entry name" value="Ketoacyl_synth_C"/>
</dbReference>
<keyword evidence="4" id="KW-0276">Fatty acid metabolism</keyword>
<gene>
    <name evidence="11" type="ORF">KDL01_09530</name>
</gene>
<evidence type="ECO:0000256" key="7">
    <source>
        <dbReference type="ARBA" id="ARBA00023315"/>
    </source>
</evidence>
<dbReference type="RefSeq" id="WP_212528028.1">
    <property type="nucleotide sequence ID" value="NZ_JAGSOG010000032.1"/>
</dbReference>
<dbReference type="InterPro" id="IPR016036">
    <property type="entry name" value="Malonyl_transacylase_ACP-bd"/>
</dbReference>
<keyword evidence="1" id="KW-0596">Phosphopantetheine</keyword>
<dbReference type="SUPFAM" id="SSF47336">
    <property type="entry name" value="ACP-like"/>
    <property type="match status" value="2"/>
</dbReference>
<dbReference type="SUPFAM" id="SSF51735">
    <property type="entry name" value="NAD(P)-binding Rossmann-fold domains"/>
    <property type="match status" value="4"/>
</dbReference>
<dbReference type="InterPro" id="IPR057326">
    <property type="entry name" value="KR_dom"/>
</dbReference>
<comment type="caution">
    <text evidence="11">The sequence shown here is derived from an EMBL/GenBank/DDBJ whole genome shotgun (WGS) entry which is preliminary data.</text>
</comment>
<dbReference type="PROSITE" id="PS52004">
    <property type="entry name" value="KS3_2"/>
    <property type="match status" value="2"/>
</dbReference>
<dbReference type="SMART" id="SM00822">
    <property type="entry name" value="PKS_KR"/>
    <property type="match status" value="2"/>
</dbReference>
<dbReference type="InterPro" id="IPR029058">
    <property type="entry name" value="AB_hydrolase_fold"/>
</dbReference>
<keyword evidence="3" id="KW-0808">Transferase</keyword>
<keyword evidence="12" id="KW-1185">Reference proteome</keyword>
<dbReference type="InterPro" id="IPR016039">
    <property type="entry name" value="Thiolase-like"/>
</dbReference>
<dbReference type="SMART" id="SM00827">
    <property type="entry name" value="PKS_AT"/>
    <property type="match status" value="1"/>
</dbReference>
<dbReference type="Gene3D" id="3.30.70.3290">
    <property type="match status" value="2"/>
</dbReference>
<evidence type="ECO:0000259" key="10">
    <source>
        <dbReference type="PROSITE" id="PS52004"/>
    </source>
</evidence>
<feature type="domain" description="Carrier" evidence="9">
    <location>
        <begin position="2825"/>
        <end position="2901"/>
    </location>
</feature>
<dbReference type="GO" id="GO:0006633">
    <property type="term" value="P:fatty acid biosynthetic process"/>
    <property type="evidence" value="ECO:0007669"/>
    <property type="project" value="TreeGrafter"/>
</dbReference>
<evidence type="ECO:0000256" key="3">
    <source>
        <dbReference type="ARBA" id="ARBA00022679"/>
    </source>
</evidence>
<protein>
    <submittedName>
        <fullName evidence="11">SDR family NAD(P)-dependent oxidoreductase</fullName>
    </submittedName>
</protein>
<evidence type="ECO:0000259" key="9">
    <source>
        <dbReference type="PROSITE" id="PS50075"/>
    </source>
</evidence>
<evidence type="ECO:0000256" key="5">
    <source>
        <dbReference type="ARBA" id="ARBA00023098"/>
    </source>
</evidence>
<feature type="region of interest" description="Disordered" evidence="8">
    <location>
        <begin position="1192"/>
        <end position="1216"/>
    </location>
</feature>
<dbReference type="SUPFAM" id="SSF55048">
    <property type="entry name" value="Probable ACP-binding domain of malonyl-CoA ACP transacylase"/>
    <property type="match status" value="1"/>
</dbReference>
<dbReference type="Pfam" id="PF00550">
    <property type="entry name" value="PP-binding"/>
    <property type="match status" value="2"/>
</dbReference>
<dbReference type="Gene3D" id="3.40.47.10">
    <property type="match status" value="2"/>
</dbReference>
<keyword evidence="5" id="KW-0443">Lipid metabolism</keyword>
<dbReference type="Gene3D" id="3.40.50.720">
    <property type="entry name" value="NAD(P)-binding Rossmann-like Domain"/>
    <property type="match status" value="2"/>
</dbReference>
<reference evidence="11" key="1">
    <citation type="submission" date="2021-04" db="EMBL/GenBank/DDBJ databases">
        <title>Genome based classification of Actinospica acidithermotolerans sp. nov., an actinobacterium isolated from an Indonesian hot spring.</title>
        <authorList>
            <person name="Kusuma A.B."/>
            <person name="Putra K.E."/>
            <person name="Nafisah S."/>
            <person name="Loh J."/>
            <person name="Nouioui I."/>
            <person name="Goodfellow M."/>
        </authorList>
    </citation>
    <scope>NUCLEOTIDE SEQUENCE</scope>
    <source>
        <strain evidence="11">CSCA 57</strain>
    </source>
</reference>
<dbReference type="FunFam" id="3.40.47.10:FF:000042">
    <property type="entry name" value="Polyketide synthase Pks13"/>
    <property type="match status" value="2"/>
</dbReference>
<evidence type="ECO:0000256" key="4">
    <source>
        <dbReference type="ARBA" id="ARBA00022832"/>
    </source>
</evidence>
<dbReference type="SMART" id="SM00823">
    <property type="entry name" value="PKS_PP"/>
    <property type="match status" value="2"/>
</dbReference>
<feature type="domain" description="Ketosynthase family 3 (KS3)" evidence="10">
    <location>
        <begin position="1344"/>
        <end position="1768"/>
    </location>
</feature>
<dbReference type="InterPro" id="IPR014030">
    <property type="entry name" value="Ketoacyl_synth_N"/>
</dbReference>
<dbReference type="SUPFAM" id="SSF53901">
    <property type="entry name" value="Thiolase-like"/>
    <property type="match status" value="2"/>
</dbReference>
<keyword evidence="2" id="KW-0597">Phosphoprotein</keyword>
<dbReference type="Pfam" id="PF16197">
    <property type="entry name" value="KAsynt_C_assoc"/>
    <property type="match status" value="2"/>
</dbReference>
<dbReference type="InterPro" id="IPR020841">
    <property type="entry name" value="PKS_Beta-ketoAc_synthase_dom"/>
</dbReference>